<feature type="transmembrane region" description="Helical" evidence="6">
    <location>
        <begin position="135"/>
        <end position="161"/>
    </location>
</feature>
<evidence type="ECO:0000256" key="4">
    <source>
        <dbReference type="ARBA" id="ARBA00023136"/>
    </source>
</evidence>
<evidence type="ECO:0000256" key="1">
    <source>
        <dbReference type="ARBA" id="ARBA00004141"/>
    </source>
</evidence>
<feature type="region of interest" description="Disordered" evidence="5">
    <location>
        <begin position="478"/>
        <end position="507"/>
    </location>
</feature>
<comment type="subcellular location">
    <subcellularLocation>
        <location evidence="1">Membrane</location>
        <topology evidence="1">Multi-pass membrane protein</topology>
    </subcellularLocation>
</comment>
<proteinExistence type="predicted"/>
<evidence type="ECO:0000256" key="2">
    <source>
        <dbReference type="ARBA" id="ARBA00022692"/>
    </source>
</evidence>
<feature type="transmembrane region" description="Helical" evidence="6">
    <location>
        <begin position="313"/>
        <end position="334"/>
    </location>
</feature>
<feature type="domain" description="Major facilitator superfamily (MFS) profile" evidence="7">
    <location>
        <begin position="1"/>
        <end position="459"/>
    </location>
</feature>
<feature type="transmembrane region" description="Helical" evidence="6">
    <location>
        <begin position="406"/>
        <end position="425"/>
    </location>
</feature>
<keyword evidence="9" id="KW-1185">Reference proteome</keyword>
<organism evidence="8 9">
    <name type="scientific">Bugula neritina</name>
    <name type="common">Brown bryozoan</name>
    <name type="synonym">Sertularia neritina</name>
    <dbReference type="NCBI Taxonomy" id="10212"/>
    <lineage>
        <taxon>Eukaryota</taxon>
        <taxon>Metazoa</taxon>
        <taxon>Spiralia</taxon>
        <taxon>Lophotrochozoa</taxon>
        <taxon>Bryozoa</taxon>
        <taxon>Gymnolaemata</taxon>
        <taxon>Cheilostomatida</taxon>
        <taxon>Flustrina</taxon>
        <taxon>Buguloidea</taxon>
        <taxon>Bugulidae</taxon>
        <taxon>Bugula</taxon>
    </lineage>
</organism>
<evidence type="ECO:0000256" key="6">
    <source>
        <dbReference type="SAM" id="Phobius"/>
    </source>
</evidence>
<feature type="transmembrane region" description="Helical" evidence="6">
    <location>
        <begin position="283"/>
        <end position="301"/>
    </location>
</feature>
<feature type="transmembrane region" description="Helical" evidence="6">
    <location>
        <begin position="173"/>
        <end position="192"/>
    </location>
</feature>
<keyword evidence="4 6" id="KW-0472">Membrane</keyword>
<dbReference type="GO" id="GO:0016020">
    <property type="term" value="C:membrane"/>
    <property type="evidence" value="ECO:0007669"/>
    <property type="project" value="UniProtKB-SubCell"/>
</dbReference>
<reference evidence="8" key="1">
    <citation type="submission" date="2020-06" db="EMBL/GenBank/DDBJ databases">
        <title>Draft genome of Bugula neritina, a colonial animal packing powerful symbionts and potential medicines.</title>
        <authorList>
            <person name="Rayko M."/>
        </authorList>
    </citation>
    <scope>NUCLEOTIDE SEQUENCE [LARGE SCALE GENOMIC DNA]</scope>
    <source>
        <strain evidence="8">Kwan_BN1</strain>
    </source>
</reference>
<protein>
    <submittedName>
        <fullName evidence="8">Orct</fullName>
    </submittedName>
</protein>
<accession>A0A7J7IWM4</accession>
<feature type="transmembrane region" description="Helical" evidence="6">
    <location>
        <begin position="371"/>
        <end position="394"/>
    </location>
</feature>
<gene>
    <name evidence="8" type="ORF">EB796_024064</name>
</gene>
<comment type="caution">
    <text evidence="8">The sequence shown here is derived from an EMBL/GenBank/DDBJ whole genome shotgun (WGS) entry which is preliminary data.</text>
</comment>
<dbReference type="CDD" id="cd17317">
    <property type="entry name" value="MFS_SLC22"/>
    <property type="match status" value="1"/>
</dbReference>
<dbReference type="PROSITE" id="PS50850">
    <property type="entry name" value="MFS"/>
    <property type="match status" value="1"/>
</dbReference>
<dbReference type="Proteomes" id="UP000593567">
    <property type="component" value="Unassembled WGS sequence"/>
</dbReference>
<evidence type="ECO:0000259" key="7">
    <source>
        <dbReference type="PROSITE" id="PS50850"/>
    </source>
</evidence>
<feature type="transmembrane region" description="Helical" evidence="6">
    <location>
        <begin position="109"/>
        <end position="129"/>
    </location>
</feature>
<feature type="transmembrane region" description="Helical" evidence="6">
    <location>
        <begin position="83"/>
        <end position="102"/>
    </location>
</feature>
<sequence length="507" mass="55969">MQKLSAIEEDGKFSSCEIYDRNYTWYNSDAALESLNGSFSSHPTNKTEGILECTWWHFNTSEFHSTVQSQWSLVCSKAYVKPLMQTLYMCGFLVGAITFGILSDKYGRLKILSVCLLLQIVFAVAAALVSIYSHYILFTLLRVVVGMVTAGLFTVTFVLVMEVIPPRFRTYTGLFYQGFFAAGFCLLPAISYALRDLFYTQLAMTLPTVIFLSYYWIVPESPRWLILKRKYKEAESILRRIAALNKCPLTDDFTVESLISAENASEHKPVGIKSLLSKPRMRSRGLLCAYAWFVCGLTYYGTSFSAEKLGGDIFLNSLLSGLVEFPAYVVCFFITGHPRIGRKYSLAGSFFVGGVSLLACIPLLNQPDKHILLLVLANIGKLGCSAAFAIVYIFTAEIFPTVVRAASVGGCSLCARIGALLSSPIMELWSYWFGLPYMLFGALAVVAGGLTFLLPESVNAVLPETVEDGEMFGSKLYGENPSDQIPANNEGNKPSAEIPLTEECASN</sequence>
<dbReference type="Pfam" id="PF00083">
    <property type="entry name" value="Sugar_tr"/>
    <property type="match status" value="1"/>
</dbReference>
<dbReference type="Gene3D" id="1.20.1250.20">
    <property type="entry name" value="MFS general substrate transporter like domains"/>
    <property type="match status" value="1"/>
</dbReference>
<evidence type="ECO:0000313" key="9">
    <source>
        <dbReference type="Proteomes" id="UP000593567"/>
    </source>
</evidence>
<feature type="transmembrane region" description="Helical" evidence="6">
    <location>
        <begin position="431"/>
        <end position="454"/>
    </location>
</feature>
<dbReference type="PANTHER" id="PTHR24064">
    <property type="entry name" value="SOLUTE CARRIER FAMILY 22 MEMBER"/>
    <property type="match status" value="1"/>
</dbReference>
<dbReference type="InterPro" id="IPR036259">
    <property type="entry name" value="MFS_trans_sf"/>
</dbReference>
<dbReference type="GO" id="GO:0022857">
    <property type="term" value="F:transmembrane transporter activity"/>
    <property type="evidence" value="ECO:0007669"/>
    <property type="project" value="InterPro"/>
</dbReference>
<evidence type="ECO:0000256" key="3">
    <source>
        <dbReference type="ARBA" id="ARBA00022989"/>
    </source>
</evidence>
<dbReference type="SUPFAM" id="SSF103473">
    <property type="entry name" value="MFS general substrate transporter"/>
    <property type="match status" value="1"/>
</dbReference>
<keyword evidence="3 6" id="KW-1133">Transmembrane helix</keyword>
<evidence type="ECO:0000256" key="5">
    <source>
        <dbReference type="SAM" id="MobiDB-lite"/>
    </source>
</evidence>
<dbReference type="InterPro" id="IPR020846">
    <property type="entry name" value="MFS_dom"/>
</dbReference>
<feature type="transmembrane region" description="Helical" evidence="6">
    <location>
        <begin position="346"/>
        <end position="365"/>
    </location>
</feature>
<dbReference type="OrthoDB" id="5141738at2759"/>
<feature type="compositionally biased region" description="Polar residues" evidence="5">
    <location>
        <begin position="481"/>
        <end position="492"/>
    </location>
</feature>
<name>A0A7J7IWM4_BUGNE</name>
<dbReference type="EMBL" id="VXIV02003373">
    <property type="protein sequence ID" value="KAF6017638.1"/>
    <property type="molecule type" value="Genomic_DNA"/>
</dbReference>
<dbReference type="InterPro" id="IPR005828">
    <property type="entry name" value="MFS_sugar_transport-like"/>
</dbReference>
<keyword evidence="2 6" id="KW-0812">Transmembrane</keyword>
<feature type="transmembrane region" description="Helical" evidence="6">
    <location>
        <begin position="198"/>
        <end position="218"/>
    </location>
</feature>
<dbReference type="AlphaFoldDB" id="A0A7J7IWM4"/>
<evidence type="ECO:0000313" key="8">
    <source>
        <dbReference type="EMBL" id="KAF6017638.1"/>
    </source>
</evidence>